<dbReference type="InterPro" id="IPR014258">
    <property type="entry name" value="CAP_domain_YkwD-like"/>
</dbReference>
<dbReference type="InterPro" id="IPR035940">
    <property type="entry name" value="CAP_sf"/>
</dbReference>
<feature type="domain" description="SCP" evidence="3">
    <location>
        <begin position="135"/>
        <end position="252"/>
    </location>
</feature>
<dbReference type="CDD" id="cd05379">
    <property type="entry name" value="CAP_bacterial"/>
    <property type="match status" value="1"/>
</dbReference>
<reference evidence="4" key="2">
    <citation type="submission" date="2020-09" db="EMBL/GenBank/DDBJ databases">
        <authorList>
            <person name="Sun Q."/>
            <person name="Ohkuma M."/>
        </authorList>
    </citation>
    <scope>NUCLEOTIDE SEQUENCE</scope>
    <source>
        <strain evidence="4">JCM 15325</strain>
    </source>
</reference>
<dbReference type="Proteomes" id="UP000654670">
    <property type="component" value="Unassembled WGS sequence"/>
</dbReference>
<dbReference type="RefSeq" id="WP_188802654.1">
    <property type="nucleotide sequence ID" value="NZ_BMOK01000006.1"/>
</dbReference>
<evidence type="ECO:0000259" key="3">
    <source>
        <dbReference type="Pfam" id="PF00188"/>
    </source>
</evidence>
<dbReference type="InterPro" id="IPR014044">
    <property type="entry name" value="CAP_dom"/>
</dbReference>
<dbReference type="PANTHER" id="PTHR31157">
    <property type="entry name" value="SCP DOMAIN-CONTAINING PROTEIN"/>
    <property type="match status" value="1"/>
</dbReference>
<gene>
    <name evidence="4" type="primary">ykwD</name>
    <name evidence="4" type="ORF">GCM10007968_16750</name>
</gene>
<dbReference type="PANTHER" id="PTHR31157:SF1">
    <property type="entry name" value="SCP DOMAIN-CONTAINING PROTEIN"/>
    <property type="match status" value="1"/>
</dbReference>
<dbReference type="Pfam" id="PF00188">
    <property type="entry name" value="CAP"/>
    <property type="match status" value="1"/>
</dbReference>
<feature type="compositionally biased region" description="Polar residues" evidence="1">
    <location>
        <begin position="65"/>
        <end position="96"/>
    </location>
</feature>
<feature type="signal peptide" evidence="2">
    <location>
        <begin position="1"/>
        <end position="24"/>
    </location>
</feature>
<reference evidence="4" key="1">
    <citation type="journal article" date="2014" name="Int. J. Syst. Evol. Microbiol.">
        <title>Complete genome sequence of Corynebacterium casei LMG S-19264T (=DSM 44701T), isolated from a smear-ripened cheese.</title>
        <authorList>
            <consortium name="US DOE Joint Genome Institute (JGI-PGF)"/>
            <person name="Walter F."/>
            <person name="Albersmeier A."/>
            <person name="Kalinowski J."/>
            <person name="Ruckert C."/>
        </authorList>
    </citation>
    <scope>NUCLEOTIDE SEQUENCE</scope>
    <source>
        <strain evidence="4">JCM 15325</strain>
    </source>
</reference>
<comment type="caution">
    <text evidence="4">The sequence shown here is derived from an EMBL/GenBank/DDBJ whole genome shotgun (WGS) entry which is preliminary data.</text>
</comment>
<protein>
    <recommendedName>
        <fullName evidence="3">SCP domain-containing protein</fullName>
    </recommendedName>
</protein>
<organism evidence="4 5">
    <name type="scientific">Sporolactobacillus putidus</name>
    <dbReference type="NCBI Taxonomy" id="492735"/>
    <lineage>
        <taxon>Bacteria</taxon>
        <taxon>Bacillati</taxon>
        <taxon>Bacillota</taxon>
        <taxon>Bacilli</taxon>
        <taxon>Bacillales</taxon>
        <taxon>Sporolactobacillaceae</taxon>
        <taxon>Sporolactobacillus</taxon>
    </lineage>
</organism>
<proteinExistence type="predicted"/>
<evidence type="ECO:0000256" key="2">
    <source>
        <dbReference type="SAM" id="SignalP"/>
    </source>
</evidence>
<name>A0A917S443_9BACL</name>
<evidence type="ECO:0000313" key="4">
    <source>
        <dbReference type="EMBL" id="GGL53353.1"/>
    </source>
</evidence>
<dbReference type="EMBL" id="BMOK01000006">
    <property type="protein sequence ID" value="GGL53353.1"/>
    <property type="molecule type" value="Genomic_DNA"/>
</dbReference>
<sequence length="254" mass="27049">MLKKILAVALAGFFTLPFVTTGHAEAASQPQAGNTQIVVSSPFDSWKLNSNQISELTGMMKQFGVPSNFSPAQGQPGSACPGNQTAQPAGTGTAGKTVQPAKPAQSQKPAAKKTTQPSSQNTSNSQMNAFEKKVVDLTNQERAKAGLKPLKANNSVLSKMARDKSADMRDKNYFDHQSPTYGSPFDMMKKYGISFSTAGENIAAGQKTPEEVVNGWMNSPGHRANILNANFTTIGVGYVQGGSYGSYWTQEFIG</sequence>
<evidence type="ECO:0000313" key="5">
    <source>
        <dbReference type="Proteomes" id="UP000654670"/>
    </source>
</evidence>
<keyword evidence="5" id="KW-1185">Reference proteome</keyword>
<feature type="chain" id="PRO_5039467171" description="SCP domain-containing protein" evidence="2">
    <location>
        <begin position="25"/>
        <end position="254"/>
    </location>
</feature>
<keyword evidence="2" id="KW-0732">Signal</keyword>
<dbReference type="SUPFAM" id="SSF55797">
    <property type="entry name" value="PR-1-like"/>
    <property type="match status" value="1"/>
</dbReference>
<dbReference type="NCBIfam" id="TIGR02909">
    <property type="entry name" value="spore_YkwD"/>
    <property type="match status" value="1"/>
</dbReference>
<dbReference type="AlphaFoldDB" id="A0A917S443"/>
<evidence type="ECO:0000256" key="1">
    <source>
        <dbReference type="SAM" id="MobiDB-lite"/>
    </source>
</evidence>
<feature type="region of interest" description="Disordered" evidence="1">
    <location>
        <begin position="64"/>
        <end position="128"/>
    </location>
</feature>
<feature type="compositionally biased region" description="Low complexity" evidence="1">
    <location>
        <begin position="99"/>
        <end position="128"/>
    </location>
</feature>
<dbReference type="Gene3D" id="3.40.33.10">
    <property type="entry name" value="CAP"/>
    <property type="match status" value="1"/>
</dbReference>
<accession>A0A917S443</accession>